<dbReference type="EMBL" id="ACLF03000002">
    <property type="protein sequence ID" value="EFQ84406.1"/>
    <property type="molecule type" value="Genomic_DNA"/>
</dbReference>
<evidence type="ECO:0000313" key="1">
    <source>
        <dbReference type="EMBL" id="EFQ84406.1"/>
    </source>
</evidence>
<gene>
    <name evidence="1" type="ORF">HMPREF0063_10258</name>
</gene>
<dbReference type="HOGENOM" id="CLU_2285434_0_0_11"/>
<name>E2S8A1_9ACTN</name>
<keyword evidence="2" id="KW-1185">Reference proteome</keyword>
<protein>
    <recommendedName>
        <fullName evidence="3">DUF2218 domain-containing protein</fullName>
    </recommendedName>
</protein>
<dbReference type="OrthoDB" id="3783459at2"/>
<reference evidence="1" key="1">
    <citation type="submission" date="2010-08" db="EMBL/GenBank/DDBJ databases">
        <authorList>
            <person name="Muzny D."/>
            <person name="Qin X."/>
            <person name="Buhay C."/>
            <person name="Dugan-Rocha S."/>
            <person name="Ding Y."/>
            <person name="Chen G."/>
            <person name="Hawes A."/>
            <person name="Holder M."/>
            <person name="Jhangiani S."/>
            <person name="Johnson A."/>
            <person name="Khan Z."/>
            <person name="Li Z."/>
            <person name="Liu W."/>
            <person name="Liu X."/>
            <person name="Perez L."/>
            <person name="Shen H."/>
            <person name="Wang Q."/>
            <person name="Watt J."/>
            <person name="Xi L."/>
            <person name="Xin Y."/>
            <person name="Zhou J."/>
            <person name="Deng J."/>
            <person name="Jiang H."/>
            <person name="Liu Y."/>
            <person name="Qu J."/>
            <person name="Song X.-Z."/>
            <person name="Zhang L."/>
            <person name="Villasana D."/>
            <person name="Johnson A."/>
            <person name="Liu J."/>
            <person name="Liyanage D."/>
            <person name="Lorensuhewa L."/>
            <person name="Robinson T."/>
            <person name="Song A."/>
            <person name="Song B.-B."/>
            <person name="Dinh H."/>
            <person name="Thornton R."/>
            <person name="Coyle M."/>
            <person name="Francisco L."/>
            <person name="Jackson L."/>
            <person name="Javaid M."/>
            <person name="Korchina V."/>
            <person name="Kovar C."/>
            <person name="Mata R."/>
            <person name="Mathew T."/>
            <person name="Ngo R."/>
            <person name="Nguyen L."/>
            <person name="Nguyen N."/>
            <person name="Okwuonu G."/>
            <person name="Ongeri F."/>
            <person name="Pham C."/>
            <person name="Simmons D."/>
            <person name="Wilczek-Boney K."/>
            <person name="Hale W."/>
            <person name="Jakkamsetti A."/>
            <person name="Pham P."/>
            <person name="Ruth R."/>
            <person name="San Lucas F."/>
            <person name="Warren J."/>
            <person name="Zhang J."/>
            <person name="Zhao Z."/>
            <person name="Zhou C."/>
            <person name="Zhu D."/>
            <person name="Lee S."/>
            <person name="Bess C."/>
            <person name="Blankenburg K."/>
            <person name="Forbes L."/>
            <person name="Fu Q."/>
            <person name="Gubbala S."/>
            <person name="Hirani K."/>
            <person name="Jayaseelan J.C."/>
            <person name="Lara F."/>
            <person name="Munidasa M."/>
            <person name="Palculict T."/>
            <person name="Patil S."/>
            <person name="Pu L.-L."/>
            <person name="Saada N."/>
            <person name="Tang L."/>
            <person name="Weissenberger G."/>
            <person name="Zhu Y."/>
            <person name="Hemphill L."/>
            <person name="Shang Y."/>
            <person name="Youmans B."/>
            <person name="Ayvaz T."/>
            <person name="Ross M."/>
            <person name="Santibanez J."/>
            <person name="Aqrawi P."/>
            <person name="Gross S."/>
            <person name="Joshi V."/>
            <person name="Fowler G."/>
            <person name="Nazareth L."/>
            <person name="Reid J."/>
            <person name="Worley K."/>
            <person name="Petrosino J."/>
            <person name="Highlander S."/>
            <person name="Gibbs R."/>
        </authorList>
    </citation>
    <scope>NUCLEOTIDE SEQUENCE [LARGE SCALE GENOMIC DNA]</scope>
    <source>
        <strain evidence="1">DSM 15272</strain>
    </source>
</reference>
<comment type="caution">
    <text evidence="1">The sequence shown here is derived from an EMBL/GenBank/DDBJ whole genome shotgun (WGS) entry which is preliminary data.</text>
</comment>
<evidence type="ECO:0000313" key="2">
    <source>
        <dbReference type="Proteomes" id="UP000003111"/>
    </source>
</evidence>
<organism evidence="1 2">
    <name type="scientific">Aeromicrobium marinum DSM 15272</name>
    <dbReference type="NCBI Taxonomy" id="585531"/>
    <lineage>
        <taxon>Bacteria</taxon>
        <taxon>Bacillati</taxon>
        <taxon>Actinomycetota</taxon>
        <taxon>Actinomycetes</taxon>
        <taxon>Propionibacteriales</taxon>
        <taxon>Nocardioidaceae</taxon>
        <taxon>Aeromicrobium</taxon>
    </lineage>
</organism>
<dbReference type="RefSeq" id="WP_007079140.1">
    <property type="nucleotide sequence ID" value="NZ_CM001024.1"/>
</dbReference>
<dbReference type="AlphaFoldDB" id="E2S8A1"/>
<accession>E2S8A1</accession>
<proteinExistence type="predicted"/>
<evidence type="ECO:0008006" key="3">
    <source>
        <dbReference type="Google" id="ProtNLM"/>
    </source>
</evidence>
<dbReference type="Proteomes" id="UP000003111">
    <property type="component" value="Unassembled WGS sequence"/>
</dbReference>
<sequence length="101" mass="10879">MTSTLEPPTAGDVYTAAIEPRRRERFGTVIAGVLDLWCATFGGRFELTNEGRVVVRGRHDGSLELSIPAGGPDGAAHLLAVMRDQLATQSPEQFREGWGIA</sequence>